<sequence length="337" mass="38676">MLSTKIIYEHLIFRYTMPVRQYIIEHIRLLCSTEKSVASSMLIIWPWIRTHDHSAEDVSAVIEYLKNLIRGKDFSLIASQTALIAVSSLFIVDKCRIREIDISQVEEFLRNAKCCESSLRLYRYCLAVSENLSTFGTLKRICDVLLPCYFHPNSSVRKMALEILSLFDIVMEGDDLNNEAGTSIEQGNAFGILLAAECCDIIDSRARLLHFSRLTFASHRRFLPRESGTMFDHVILRVALSQFFVQFTKLWSSMYEFLESFARGMNIDEFWSVMAEVLHQVNAGCRDHCDLPSGEASILPWCDRNDRADYLLRSNSGEFTEFNLNVSLVNVSNWSTS</sequence>
<dbReference type="Proteomes" id="UP001196413">
    <property type="component" value="Unassembled WGS sequence"/>
</dbReference>
<accession>A0AAD5WE02</accession>
<keyword evidence="2" id="KW-1185">Reference proteome</keyword>
<organism evidence="1 2">
    <name type="scientific">Parelaphostrongylus tenuis</name>
    <name type="common">Meningeal worm</name>
    <dbReference type="NCBI Taxonomy" id="148309"/>
    <lineage>
        <taxon>Eukaryota</taxon>
        <taxon>Metazoa</taxon>
        <taxon>Ecdysozoa</taxon>
        <taxon>Nematoda</taxon>
        <taxon>Chromadorea</taxon>
        <taxon>Rhabditida</taxon>
        <taxon>Rhabditina</taxon>
        <taxon>Rhabditomorpha</taxon>
        <taxon>Strongyloidea</taxon>
        <taxon>Metastrongylidae</taxon>
        <taxon>Parelaphostrongylus</taxon>
    </lineage>
</organism>
<protein>
    <submittedName>
        <fullName evidence="1">U3 snoRNP protein</fullName>
    </submittedName>
</protein>
<name>A0AAD5WE02_PARTN</name>
<dbReference type="InterPro" id="IPR016024">
    <property type="entry name" value="ARM-type_fold"/>
</dbReference>
<dbReference type="SUPFAM" id="SSF48371">
    <property type="entry name" value="ARM repeat"/>
    <property type="match status" value="1"/>
</dbReference>
<dbReference type="GO" id="GO:0032040">
    <property type="term" value="C:small-subunit processome"/>
    <property type="evidence" value="ECO:0007669"/>
    <property type="project" value="TreeGrafter"/>
</dbReference>
<dbReference type="InterPro" id="IPR052575">
    <property type="entry name" value="SSU_processome_comp_20"/>
</dbReference>
<evidence type="ECO:0000313" key="1">
    <source>
        <dbReference type="EMBL" id="KAJ1366905.1"/>
    </source>
</evidence>
<reference evidence="1" key="1">
    <citation type="submission" date="2021-06" db="EMBL/GenBank/DDBJ databases">
        <title>Parelaphostrongylus tenuis whole genome reference sequence.</title>
        <authorList>
            <person name="Garwood T.J."/>
            <person name="Larsen P.A."/>
            <person name="Fountain-Jones N.M."/>
            <person name="Garbe J.R."/>
            <person name="Macchietto M.G."/>
            <person name="Kania S.A."/>
            <person name="Gerhold R.W."/>
            <person name="Richards J.E."/>
            <person name="Wolf T.M."/>
        </authorList>
    </citation>
    <scope>NUCLEOTIDE SEQUENCE</scope>
    <source>
        <strain evidence="1">MNPRO001-30</strain>
        <tissue evidence="1">Meninges</tissue>
    </source>
</reference>
<dbReference type="GO" id="GO:0030686">
    <property type="term" value="C:90S preribosome"/>
    <property type="evidence" value="ECO:0007669"/>
    <property type="project" value="TreeGrafter"/>
</dbReference>
<dbReference type="PANTHER" id="PTHR17695:SF11">
    <property type="entry name" value="SMALL SUBUNIT PROCESSOME COMPONENT 20 HOMOLOG"/>
    <property type="match status" value="1"/>
</dbReference>
<comment type="caution">
    <text evidence="1">The sequence shown here is derived from an EMBL/GenBank/DDBJ whole genome shotgun (WGS) entry which is preliminary data.</text>
</comment>
<dbReference type="EMBL" id="JAHQIW010005696">
    <property type="protein sequence ID" value="KAJ1366905.1"/>
    <property type="molecule type" value="Genomic_DNA"/>
</dbReference>
<evidence type="ECO:0000313" key="2">
    <source>
        <dbReference type="Proteomes" id="UP001196413"/>
    </source>
</evidence>
<proteinExistence type="predicted"/>
<gene>
    <name evidence="1" type="primary">UTP20</name>
    <name evidence="1" type="ORF">KIN20_027696</name>
</gene>
<dbReference type="AlphaFoldDB" id="A0AAD5WE02"/>
<dbReference type="PANTHER" id="PTHR17695">
    <property type="entry name" value="SMALL SUBUNIT PROCESSOME COMPONENT 20 HOMOLOG"/>
    <property type="match status" value="1"/>
</dbReference>